<protein>
    <submittedName>
        <fullName evidence="1">Uncharacterized protein</fullName>
    </submittedName>
</protein>
<dbReference type="HOGENOM" id="CLU_2812162_0_0_1"/>
<dbReference type="OrthoDB" id="4209680at2759"/>
<dbReference type="EMBL" id="GL636507">
    <property type="protein sequence ID" value="EFW14290.1"/>
    <property type="molecule type" value="Genomic_DNA"/>
</dbReference>
<dbReference type="OMA" id="CIYMDMK"/>
<proteinExistence type="predicted"/>
<accession>E9DGZ3</accession>
<organism evidence="2">
    <name type="scientific">Coccidioides posadasii (strain RMSCC 757 / Silveira)</name>
    <name type="common">Valley fever fungus</name>
    <dbReference type="NCBI Taxonomy" id="443226"/>
    <lineage>
        <taxon>Eukaryota</taxon>
        <taxon>Fungi</taxon>
        <taxon>Dikarya</taxon>
        <taxon>Ascomycota</taxon>
        <taxon>Pezizomycotina</taxon>
        <taxon>Eurotiomycetes</taxon>
        <taxon>Eurotiomycetidae</taxon>
        <taxon>Onygenales</taxon>
        <taxon>Onygenaceae</taxon>
        <taxon>Coccidioides</taxon>
    </lineage>
</organism>
<gene>
    <name evidence="1" type="ORF">CPSG_09140</name>
</gene>
<dbReference type="STRING" id="443226.E9DGZ3"/>
<reference evidence="2" key="2">
    <citation type="submission" date="2010-03" db="EMBL/GenBank/DDBJ databases">
        <title>The genome sequence of Coccidioides posadasii strain Silveira.</title>
        <authorList>
            <consortium name="The Broad Institute Genome Sequencing Center for Infectious Disease"/>
            <person name="Neafsey D."/>
            <person name="Orbach M."/>
            <person name="Henn M.R."/>
            <person name="Cole G.T."/>
            <person name="Galgiani J."/>
            <person name="Gardner M.J."/>
            <person name="Kirkland T.N."/>
            <person name="Taylor J.W."/>
            <person name="Young S.K."/>
            <person name="Zeng Q."/>
            <person name="Koehrsen M."/>
            <person name="Alvarado L."/>
            <person name="Berlin A."/>
            <person name="Borenstein D."/>
            <person name="Chapman S.B."/>
            <person name="Chen Z."/>
            <person name="Engels R."/>
            <person name="Freedman E."/>
            <person name="Gellesch M."/>
            <person name="Goldberg J."/>
            <person name="Griggs A."/>
            <person name="Gujja S."/>
            <person name="Heilman E."/>
            <person name="Heiman D."/>
            <person name="Howarth C."/>
            <person name="Jen D."/>
            <person name="Larson L."/>
            <person name="Mehta T."/>
            <person name="Neiman D."/>
            <person name="Park D."/>
            <person name="Pearson M."/>
            <person name="Richards J."/>
            <person name="Roberts A."/>
            <person name="Saif S."/>
            <person name="Shea T."/>
            <person name="Shenoy N."/>
            <person name="Sisk P."/>
            <person name="Stolte C."/>
            <person name="Sykes S."/>
            <person name="Walk T."/>
            <person name="White J."/>
            <person name="Yandava C."/>
            <person name="Haas B."/>
            <person name="Nusbaum C."/>
            <person name="Birren B."/>
        </authorList>
    </citation>
    <scope>NUCLEOTIDE SEQUENCE [LARGE SCALE GENOMIC DNA]</scope>
    <source>
        <strain evidence="2">RMSCC 757 / Silveira</strain>
    </source>
</reference>
<keyword evidence="2" id="KW-1185">Reference proteome</keyword>
<evidence type="ECO:0000313" key="2">
    <source>
        <dbReference type="Proteomes" id="UP000002497"/>
    </source>
</evidence>
<sequence>MAILSTRQQKKKDKAKVNPSEFFKSKQEKLQAFLKQLCIYMDMKGKENNNKDKIIMAASYLYRAAFN</sequence>
<name>E9DGZ3_COCPS</name>
<dbReference type="Proteomes" id="UP000002497">
    <property type="component" value="Unassembled WGS sequence"/>
</dbReference>
<reference evidence="2" key="1">
    <citation type="journal article" date="2010" name="Genome Res.">
        <title>Population genomic sequencing of Coccidioides fungi reveals recent hybridization and transposon control.</title>
        <authorList>
            <person name="Neafsey D.E."/>
            <person name="Barker B.M."/>
            <person name="Sharpton T.J."/>
            <person name="Stajich J.E."/>
            <person name="Park D.J."/>
            <person name="Whiston E."/>
            <person name="Hung C.-Y."/>
            <person name="McMahan C."/>
            <person name="White J."/>
            <person name="Sykes S."/>
            <person name="Heiman D."/>
            <person name="Young S."/>
            <person name="Zeng Q."/>
            <person name="Abouelleil A."/>
            <person name="Aftuck L."/>
            <person name="Bessette D."/>
            <person name="Brown A."/>
            <person name="FitzGerald M."/>
            <person name="Lui A."/>
            <person name="Macdonald J.P."/>
            <person name="Priest M."/>
            <person name="Orbach M.J."/>
            <person name="Galgiani J.N."/>
            <person name="Kirkland T.N."/>
            <person name="Cole G.T."/>
            <person name="Birren B.W."/>
            <person name="Henn M.R."/>
            <person name="Taylor J.W."/>
            <person name="Rounsley S.D."/>
        </authorList>
    </citation>
    <scope>NUCLEOTIDE SEQUENCE [LARGE SCALE GENOMIC DNA]</scope>
    <source>
        <strain evidence="2">RMSCC 757 / Silveira</strain>
    </source>
</reference>
<dbReference type="VEuPathDB" id="FungiDB:CPSG_09140"/>
<dbReference type="AlphaFoldDB" id="E9DGZ3"/>
<evidence type="ECO:0000313" key="1">
    <source>
        <dbReference type="EMBL" id="EFW14290.1"/>
    </source>
</evidence>